<dbReference type="Gene3D" id="3.40.50.360">
    <property type="match status" value="1"/>
</dbReference>
<feature type="domain" description="NADPH-dependent FMN reductase-like" evidence="1">
    <location>
        <begin position="1"/>
        <end position="140"/>
    </location>
</feature>
<dbReference type="InterPro" id="IPR029039">
    <property type="entry name" value="Flavoprotein-like_sf"/>
</dbReference>
<dbReference type="PANTHER" id="PTHR30543:SF21">
    <property type="entry name" value="NAD(P)H-DEPENDENT FMN REDUCTASE LOT6"/>
    <property type="match status" value="1"/>
</dbReference>
<comment type="caution">
    <text evidence="2">The sequence shown here is derived from an EMBL/GenBank/DDBJ whole genome shotgun (WGS) entry which is preliminary data.</text>
</comment>
<dbReference type="InterPro" id="IPR005025">
    <property type="entry name" value="FMN_Rdtase-like_dom"/>
</dbReference>
<dbReference type="PANTHER" id="PTHR30543">
    <property type="entry name" value="CHROMATE REDUCTASE"/>
    <property type="match status" value="1"/>
</dbReference>
<keyword evidence="3" id="KW-1185">Reference proteome</keyword>
<reference evidence="2 3" key="1">
    <citation type="submission" date="2020-02" db="EMBL/GenBank/DDBJ databases">
        <title>Flavobacteriaceae Psychroflexus bacterium YR1-1, complete genome.</title>
        <authorList>
            <person name="Li Y."/>
            <person name="Wu S."/>
        </authorList>
    </citation>
    <scope>NUCLEOTIDE SEQUENCE [LARGE SCALE GENOMIC DNA]</scope>
    <source>
        <strain evidence="2 3">YR1-1</strain>
    </source>
</reference>
<dbReference type="GO" id="GO:0016491">
    <property type="term" value="F:oxidoreductase activity"/>
    <property type="evidence" value="ECO:0007669"/>
    <property type="project" value="InterPro"/>
</dbReference>
<organism evidence="2 3">
    <name type="scientific">Psychroflexus aurantiacus</name>
    <dbReference type="NCBI Taxonomy" id="2709310"/>
    <lineage>
        <taxon>Bacteria</taxon>
        <taxon>Pseudomonadati</taxon>
        <taxon>Bacteroidota</taxon>
        <taxon>Flavobacteriia</taxon>
        <taxon>Flavobacteriales</taxon>
        <taxon>Flavobacteriaceae</taxon>
        <taxon>Psychroflexus</taxon>
    </lineage>
</organism>
<accession>A0A6B3R1J3</accession>
<evidence type="ECO:0000313" key="3">
    <source>
        <dbReference type="Proteomes" id="UP000478505"/>
    </source>
</evidence>
<dbReference type="EMBL" id="JAAIKD010000002">
    <property type="protein sequence ID" value="NEV93310.1"/>
    <property type="molecule type" value="Genomic_DNA"/>
</dbReference>
<dbReference type="Pfam" id="PF03358">
    <property type="entry name" value="FMN_red"/>
    <property type="match status" value="1"/>
</dbReference>
<dbReference type="SUPFAM" id="SSF52218">
    <property type="entry name" value="Flavoproteins"/>
    <property type="match status" value="1"/>
</dbReference>
<dbReference type="GO" id="GO:0010181">
    <property type="term" value="F:FMN binding"/>
    <property type="evidence" value="ECO:0007669"/>
    <property type="project" value="TreeGrafter"/>
</dbReference>
<name>A0A6B3R1J3_9FLAO</name>
<proteinExistence type="predicted"/>
<sequence>MKILCISGSASRESSNVKFLKAIAEHLSDKHTAEVYEGLYHFPLFTPERLNAGMPELINLLRERITQADLVLISTPEYNHNIPAVLKNMLEWLTDSGEFFGKRVLPITFTPKAPRGEHALISLQMSLKAQQASIISEANFYKTDVEFVDDLIVLTEDIKRMFSDSIES</sequence>
<evidence type="ECO:0000259" key="1">
    <source>
        <dbReference type="Pfam" id="PF03358"/>
    </source>
</evidence>
<evidence type="ECO:0000313" key="2">
    <source>
        <dbReference type="EMBL" id="NEV93310.1"/>
    </source>
</evidence>
<dbReference type="InterPro" id="IPR050712">
    <property type="entry name" value="NAD(P)H-dep_reductase"/>
</dbReference>
<dbReference type="AlphaFoldDB" id="A0A6B3R1J3"/>
<dbReference type="Proteomes" id="UP000478505">
    <property type="component" value="Unassembled WGS sequence"/>
</dbReference>
<dbReference type="RefSeq" id="WP_164004033.1">
    <property type="nucleotide sequence ID" value="NZ_JAAIKD010000002.1"/>
</dbReference>
<dbReference type="GO" id="GO:0005829">
    <property type="term" value="C:cytosol"/>
    <property type="evidence" value="ECO:0007669"/>
    <property type="project" value="TreeGrafter"/>
</dbReference>
<gene>
    <name evidence="2" type="ORF">G3567_03985</name>
</gene>
<protein>
    <submittedName>
        <fullName evidence="2">NAD(P)H-dependent oxidoreductase</fullName>
    </submittedName>
</protein>